<dbReference type="PROSITE" id="PS50048">
    <property type="entry name" value="ZN2_CY6_FUNGAL_2"/>
    <property type="match status" value="1"/>
</dbReference>
<proteinExistence type="predicted"/>
<dbReference type="EMBL" id="QLNQ01000021">
    <property type="protein sequence ID" value="RCK65140.1"/>
    <property type="molecule type" value="Genomic_DNA"/>
</dbReference>
<dbReference type="Proteomes" id="UP000253472">
    <property type="component" value="Unassembled WGS sequence"/>
</dbReference>
<reference evidence="3 4" key="1">
    <citation type="submission" date="2018-06" db="EMBL/GenBank/DDBJ databases">
        <title>Whole genome sequencing of Candida tropicalis (genome annotated by CSBL at Korea University).</title>
        <authorList>
            <person name="Ahn J."/>
        </authorList>
    </citation>
    <scope>NUCLEOTIDE SEQUENCE [LARGE SCALE GENOMIC DNA]</scope>
    <source>
        <strain evidence="3 4">ATCC 20962</strain>
    </source>
</reference>
<evidence type="ECO:0000259" key="2">
    <source>
        <dbReference type="PROSITE" id="PS50048"/>
    </source>
</evidence>
<evidence type="ECO:0000256" key="1">
    <source>
        <dbReference type="ARBA" id="ARBA00023242"/>
    </source>
</evidence>
<keyword evidence="1" id="KW-0539">Nucleus</keyword>
<accession>A0A367YHH9</accession>
<dbReference type="STRING" id="5486.A0A367YHH9"/>
<dbReference type="CDD" id="cd00067">
    <property type="entry name" value="GAL4"/>
    <property type="match status" value="1"/>
</dbReference>
<name>A0A367YHH9_9ASCO</name>
<feature type="domain" description="Zn(2)-C6 fungal-type" evidence="2">
    <location>
        <begin position="46"/>
        <end position="76"/>
    </location>
</feature>
<dbReference type="SUPFAM" id="SSF57701">
    <property type="entry name" value="Zn2/Cys6 DNA-binding domain"/>
    <property type="match status" value="1"/>
</dbReference>
<dbReference type="GO" id="GO:0008270">
    <property type="term" value="F:zinc ion binding"/>
    <property type="evidence" value="ECO:0007669"/>
    <property type="project" value="InterPro"/>
</dbReference>
<keyword evidence="4" id="KW-1185">Reference proteome</keyword>
<evidence type="ECO:0000313" key="4">
    <source>
        <dbReference type="Proteomes" id="UP000253472"/>
    </source>
</evidence>
<dbReference type="PANTHER" id="PTHR37534:SF46">
    <property type="entry name" value="ZN(II)2CYS6 TRANSCRIPTION FACTOR (EUROFUNG)"/>
    <property type="match status" value="1"/>
</dbReference>
<gene>
    <name evidence="3" type="ORF">Cantr_00580</name>
</gene>
<dbReference type="PROSITE" id="PS00463">
    <property type="entry name" value="ZN2_CY6_FUNGAL_1"/>
    <property type="match status" value="1"/>
</dbReference>
<sequence length="155" mass="17314">MLCHENPQLILSTTTVHKPKLTCVTSNIKKKQFKIVLGSKVRSRTGCLTCRKRKKKCPEDGPTCLSCKERGQECVWPGTPPRSKATELAVQKEQPRRDYETFGVACPETCETGKLLLLERTLRDQEEEDAQEAMDDIGHVNVNVFASAGVLNQAI</sequence>
<dbReference type="Pfam" id="PF00172">
    <property type="entry name" value="Zn_clus"/>
    <property type="match status" value="1"/>
</dbReference>
<organism evidence="3 4">
    <name type="scientific">Candida viswanathii</name>
    <dbReference type="NCBI Taxonomy" id="5486"/>
    <lineage>
        <taxon>Eukaryota</taxon>
        <taxon>Fungi</taxon>
        <taxon>Dikarya</taxon>
        <taxon>Ascomycota</taxon>
        <taxon>Saccharomycotina</taxon>
        <taxon>Pichiomycetes</taxon>
        <taxon>Debaryomycetaceae</taxon>
        <taxon>Candida/Lodderomyces clade</taxon>
        <taxon>Candida</taxon>
    </lineage>
</organism>
<dbReference type="InterPro" id="IPR001138">
    <property type="entry name" value="Zn2Cys6_DnaBD"/>
</dbReference>
<evidence type="ECO:0000313" key="3">
    <source>
        <dbReference type="EMBL" id="RCK65140.1"/>
    </source>
</evidence>
<dbReference type="InterPro" id="IPR036864">
    <property type="entry name" value="Zn2-C6_fun-type_DNA-bd_sf"/>
</dbReference>
<dbReference type="Gene3D" id="4.10.240.10">
    <property type="entry name" value="Zn(2)-C6 fungal-type DNA-binding domain"/>
    <property type="match status" value="1"/>
</dbReference>
<dbReference type="AlphaFoldDB" id="A0A367YHH9"/>
<protein>
    <recommendedName>
        <fullName evidence="2">Zn(2)-C6 fungal-type domain-containing protein</fullName>
    </recommendedName>
</protein>
<dbReference type="PANTHER" id="PTHR37534">
    <property type="entry name" value="TRANSCRIPTIONAL ACTIVATOR PROTEIN UGA3"/>
    <property type="match status" value="1"/>
</dbReference>
<comment type="caution">
    <text evidence="3">The sequence shown here is derived from an EMBL/GenBank/DDBJ whole genome shotgun (WGS) entry which is preliminary data.</text>
</comment>
<dbReference type="OrthoDB" id="415590at2759"/>
<dbReference type="GO" id="GO:0000981">
    <property type="term" value="F:DNA-binding transcription factor activity, RNA polymerase II-specific"/>
    <property type="evidence" value="ECO:0007669"/>
    <property type="project" value="InterPro"/>
</dbReference>
<dbReference type="SMART" id="SM00066">
    <property type="entry name" value="GAL4"/>
    <property type="match status" value="1"/>
</dbReference>